<evidence type="ECO:0000259" key="4">
    <source>
        <dbReference type="PROSITE" id="PS50949"/>
    </source>
</evidence>
<keyword evidence="2" id="KW-0238">DNA-binding</keyword>
<accession>A0A2A6FU17</accession>
<evidence type="ECO:0000313" key="5">
    <source>
        <dbReference type="EMBL" id="PDQ36405.1"/>
    </source>
</evidence>
<keyword evidence="3" id="KW-0804">Transcription</keyword>
<name>A0A2A6FU17_9MICO</name>
<dbReference type="Proteomes" id="UP000219994">
    <property type="component" value="Unassembled WGS sequence"/>
</dbReference>
<sequence>MSSLKPVQFHPSLRTHVGKALAAAIISGELAPNTLLTVPTLAQQFDVSATPVREAILDLETRGFVESVKNRGFRVTEVSPEVLQQLVEVRRLLEPPAMQQLATRFPSSELPTYTALADRITKGARTGDLQSFLEADVEFHLGLTRLLGNPILVDTIADLRSRTRMVGLSALVESKTLDASAMEHHELLTHLARGKAHAARELMDRHIRHAVGWWAGEPEGV</sequence>
<dbReference type="InterPro" id="IPR000524">
    <property type="entry name" value="Tscrpt_reg_HTH_GntR"/>
</dbReference>
<dbReference type="GO" id="GO:0003677">
    <property type="term" value="F:DNA binding"/>
    <property type="evidence" value="ECO:0007669"/>
    <property type="project" value="UniProtKB-KW"/>
</dbReference>
<dbReference type="EMBL" id="NAEP01000015">
    <property type="protein sequence ID" value="PDQ36405.1"/>
    <property type="molecule type" value="Genomic_DNA"/>
</dbReference>
<proteinExistence type="predicted"/>
<evidence type="ECO:0000256" key="3">
    <source>
        <dbReference type="ARBA" id="ARBA00023163"/>
    </source>
</evidence>
<evidence type="ECO:0000256" key="1">
    <source>
        <dbReference type="ARBA" id="ARBA00023015"/>
    </source>
</evidence>
<dbReference type="SMART" id="SM00345">
    <property type="entry name" value="HTH_GNTR"/>
    <property type="match status" value="1"/>
</dbReference>
<dbReference type="InterPro" id="IPR036388">
    <property type="entry name" value="WH-like_DNA-bd_sf"/>
</dbReference>
<dbReference type="Pfam" id="PF00392">
    <property type="entry name" value="GntR"/>
    <property type="match status" value="1"/>
</dbReference>
<comment type="caution">
    <text evidence="5">The sequence shown here is derived from an EMBL/GenBank/DDBJ whole genome shotgun (WGS) entry which is preliminary data.</text>
</comment>
<dbReference type="InterPro" id="IPR036390">
    <property type="entry name" value="WH_DNA-bd_sf"/>
</dbReference>
<dbReference type="InterPro" id="IPR008920">
    <property type="entry name" value="TF_FadR/GntR_C"/>
</dbReference>
<dbReference type="CDD" id="cd07377">
    <property type="entry name" value="WHTH_GntR"/>
    <property type="match status" value="1"/>
</dbReference>
<feature type="domain" description="HTH gntR-type" evidence="4">
    <location>
        <begin position="11"/>
        <end position="78"/>
    </location>
</feature>
<dbReference type="GO" id="GO:0003700">
    <property type="term" value="F:DNA-binding transcription factor activity"/>
    <property type="evidence" value="ECO:0007669"/>
    <property type="project" value="InterPro"/>
</dbReference>
<dbReference type="SUPFAM" id="SSF46785">
    <property type="entry name" value="Winged helix' DNA-binding domain"/>
    <property type="match status" value="1"/>
</dbReference>
<protein>
    <submittedName>
        <fullName evidence="5">GntR family transcriptional regulator</fullName>
    </submittedName>
</protein>
<keyword evidence="1" id="KW-0805">Transcription regulation</keyword>
<dbReference type="SUPFAM" id="SSF48008">
    <property type="entry name" value="GntR ligand-binding domain-like"/>
    <property type="match status" value="1"/>
</dbReference>
<dbReference type="Gene3D" id="1.10.10.10">
    <property type="entry name" value="Winged helix-like DNA-binding domain superfamily/Winged helix DNA-binding domain"/>
    <property type="match status" value="1"/>
</dbReference>
<evidence type="ECO:0000256" key="2">
    <source>
        <dbReference type="ARBA" id="ARBA00023125"/>
    </source>
</evidence>
<dbReference type="Gene3D" id="1.20.120.530">
    <property type="entry name" value="GntR ligand-binding domain-like"/>
    <property type="match status" value="1"/>
</dbReference>
<evidence type="ECO:0000313" key="6">
    <source>
        <dbReference type="Proteomes" id="UP000219994"/>
    </source>
</evidence>
<dbReference type="Pfam" id="PF07729">
    <property type="entry name" value="FCD"/>
    <property type="match status" value="1"/>
</dbReference>
<reference evidence="6" key="1">
    <citation type="submission" date="2017-03" db="EMBL/GenBank/DDBJ databases">
        <authorList>
            <person name="Lund M.B."/>
        </authorList>
    </citation>
    <scope>NUCLEOTIDE SEQUENCE [LARGE SCALE GENOMIC DNA]</scope>
</reference>
<dbReference type="AlphaFoldDB" id="A0A2A6FU17"/>
<dbReference type="PANTHER" id="PTHR43537">
    <property type="entry name" value="TRANSCRIPTIONAL REGULATOR, GNTR FAMILY"/>
    <property type="match status" value="1"/>
</dbReference>
<dbReference type="PROSITE" id="PS50949">
    <property type="entry name" value="HTH_GNTR"/>
    <property type="match status" value="1"/>
</dbReference>
<dbReference type="PANTHER" id="PTHR43537:SF45">
    <property type="entry name" value="GNTR FAMILY REGULATORY PROTEIN"/>
    <property type="match status" value="1"/>
</dbReference>
<dbReference type="InterPro" id="IPR011711">
    <property type="entry name" value="GntR_C"/>
</dbReference>
<organism evidence="5 6">
    <name type="scientific">Candidatus Lumbricidiphila eiseniae</name>
    <dbReference type="NCBI Taxonomy" id="1969409"/>
    <lineage>
        <taxon>Bacteria</taxon>
        <taxon>Bacillati</taxon>
        <taxon>Actinomycetota</taxon>
        <taxon>Actinomycetes</taxon>
        <taxon>Micrococcales</taxon>
        <taxon>Microbacteriaceae</taxon>
        <taxon>Candidatus Lumbricidiphila</taxon>
    </lineage>
</organism>
<dbReference type="SMART" id="SM00895">
    <property type="entry name" value="FCD"/>
    <property type="match status" value="1"/>
</dbReference>
<gene>
    <name evidence="5" type="ORF">B5766_00850</name>
</gene>